<comment type="catalytic activity">
    <reaction evidence="7">
        <text>(2R)-O-phospho-3-sulfolactate + H2O = (2R)-3-sulfolactate + phosphate</text>
        <dbReference type="Rhea" id="RHEA:23416"/>
        <dbReference type="ChEBI" id="CHEBI:15377"/>
        <dbReference type="ChEBI" id="CHEBI:15597"/>
        <dbReference type="ChEBI" id="CHEBI:43474"/>
        <dbReference type="ChEBI" id="CHEBI:58738"/>
        <dbReference type="EC" id="3.1.3.71"/>
    </reaction>
</comment>
<keyword evidence="6" id="KW-0460">Magnesium</keyword>
<evidence type="ECO:0000313" key="8">
    <source>
        <dbReference type="EMBL" id="MDQ0466232.1"/>
    </source>
</evidence>
<evidence type="ECO:0000256" key="5">
    <source>
        <dbReference type="ARBA" id="ARBA00022801"/>
    </source>
</evidence>
<gene>
    <name evidence="8" type="ORF">QO010_004025</name>
</gene>
<dbReference type="InterPro" id="IPR005238">
    <property type="entry name" value="ComB-like"/>
</dbReference>
<proteinExistence type="inferred from homology"/>
<dbReference type="Proteomes" id="UP001228905">
    <property type="component" value="Unassembled WGS sequence"/>
</dbReference>
<protein>
    <recommendedName>
        <fullName evidence="4">Probable 2-phosphosulfolactate phosphatase</fullName>
        <ecNumber evidence="3">3.1.3.71</ecNumber>
    </recommendedName>
</protein>
<dbReference type="InterPro" id="IPR036702">
    <property type="entry name" value="ComB-like_sf"/>
</dbReference>
<evidence type="ECO:0000256" key="7">
    <source>
        <dbReference type="ARBA" id="ARBA00033711"/>
    </source>
</evidence>
<keyword evidence="9" id="KW-1185">Reference proteome</keyword>
<name>A0ABU0IZ34_9CAUL</name>
<dbReference type="EC" id="3.1.3.71" evidence="3"/>
<comment type="caution">
    <text evidence="8">The sequence shown here is derived from an EMBL/GenBank/DDBJ whole genome shotgun (WGS) entry which is preliminary data.</text>
</comment>
<comment type="cofactor">
    <cofactor evidence="1">
        <name>Mg(2+)</name>
        <dbReference type="ChEBI" id="CHEBI:18420"/>
    </cofactor>
</comment>
<evidence type="ECO:0000256" key="1">
    <source>
        <dbReference type="ARBA" id="ARBA00001946"/>
    </source>
</evidence>
<dbReference type="SUPFAM" id="SSF142823">
    <property type="entry name" value="ComB-like"/>
    <property type="match status" value="1"/>
</dbReference>
<dbReference type="PANTHER" id="PTHR37311:SF1">
    <property type="entry name" value="2-PHOSPHOSULFOLACTATE PHOSPHATASE-RELATED"/>
    <property type="match status" value="1"/>
</dbReference>
<evidence type="ECO:0000256" key="4">
    <source>
        <dbReference type="ARBA" id="ARBA00021948"/>
    </source>
</evidence>
<dbReference type="PANTHER" id="PTHR37311">
    <property type="entry name" value="2-PHOSPHOSULFOLACTATE PHOSPHATASE-RELATED"/>
    <property type="match status" value="1"/>
</dbReference>
<evidence type="ECO:0000256" key="3">
    <source>
        <dbReference type="ARBA" id="ARBA00012953"/>
    </source>
</evidence>
<keyword evidence="5" id="KW-0378">Hydrolase</keyword>
<dbReference type="Gene3D" id="3.90.1560.10">
    <property type="entry name" value="ComB-like"/>
    <property type="match status" value="1"/>
</dbReference>
<dbReference type="RefSeq" id="WP_307352178.1">
    <property type="nucleotide sequence ID" value="NZ_JAUSVS010000010.1"/>
</dbReference>
<comment type="similarity">
    <text evidence="2">Belongs to the ComB family.</text>
</comment>
<accession>A0ABU0IZ34</accession>
<dbReference type="Pfam" id="PF04029">
    <property type="entry name" value="2-ph_phosp"/>
    <property type="match status" value="1"/>
</dbReference>
<evidence type="ECO:0000256" key="2">
    <source>
        <dbReference type="ARBA" id="ARBA00009997"/>
    </source>
</evidence>
<reference evidence="8 9" key="1">
    <citation type="submission" date="2023-07" db="EMBL/GenBank/DDBJ databases">
        <title>Genomic Encyclopedia of Type Strains, Phase IV (KMG-IV): sequencing the most valuable type-strain genomes for metagenomic binning, comparative biology and taxonomic classification.</title>
        <authorList>
            <person name="Goeker M."/>
        </authorList>
    </citation>
    <scope>NUCLEOTIDE SEQUENCE [LARGE SCALE GENOMIC DNA]</scope>
    <source>
        <strain evidence="8 9">DSM 18695</strain>
    </source>
</reference>
<dbReference type="EMBL" id="JAUSVS010000010">
    <property type="protein sequence ID" value="MDQ0466232.1"/>
    <property type="molecule type" value="Genomic_DNA"/>
</dbReference>
<sequence>MLETPPQSVVWTGSLNHYRILGSQAPTGFERKFEHFPTDIAQHTCAVFVDILRATTTLVGVAAAGCKGIYVDIKPKTGDYPFVPPHGLAHLGRWVFGGELDGKPIIGKDEQGHPIPGIIGNSPCSITKTDFADTYLRFFSTNGSRALGVLVAAHFRSIHALSLANIETTVDAILRRKPDRIWFTCGGFYGSGSLEDNIASGIAINSLLSRGFTSPELLDDEAHQMLVLGRYYLERQFFRADAVEIKLREAQVGRLMHDIGHQADIGAAVSGRGLRDPDLWSKMAEISLVADPSDRPFVYPELVVDGAKSASAGDPRG</sequence>
<evidence type="ECO:0000256" key="6">
    <source>
        <dbReference type="ARBA" id="ARBA00022842"/>
    </source>
</evidence>
<evidence type="ECO:0000313" key="9">
    <source>
        <dbReference type="Proteomes" id="UP001228905"/>
    </source>
</evidence>
<organism evidence="8 9">
    <name type="scientific">Caulobacter ginsengisoli</name>
    <dbReference type="NCBI Taxonomy" id="400775"/>
    <lineage>
        <taxon>Bacteria</taxon>
        <taxon>Pseudomonadati</taxon>
        <taxon>Pseudomonadota</taxon>
        <taxon>Alphaproteobacteria</taxon>
        <taxon>Caulobacterales</taxon>
        <taxon>Caulobacteraceae</taxon>
        <taxon>Caulobacter</taxon>
    </lineage>
</organism>